<comment type="caution">
    <text evidence="2">The sequence shown here is derived from an EMBL/GenBank/DDBJ whole genome shotgun (WGS) entry which is preliminary data.</text>
</comment>
<name>A0A433CW63_9FUNG</name>
<evidence type="ECO:0008006" key="4">
    <source>
        <dbReference type="Google" id="ProtNLM"/>
    </source>
</evidence>
<organism evidence="2 3">
    <name type="scientific">Jimgerdemannia flammicorona</name>
    <dbReference type="NCBI Taxonomy" id="994334"/>
    <lineage>
        <taxon>Eukaryota</taxon>
        <taxon>Fungi</taxon>
        <taxon>Fungi incertae sedis</taxon>
        <taxon>Mucoromycota</taxon>
        <taxon>Mucoromycotina</taxon>
        <taxon>Endogonomycetes</taxon>
        <taxon>Endogonales</taxon>
        <taxon>Endogonaceae</taxon>
        <taxon>Jimgerdemannia</taxon>
    </lineage>
</organism>
<evidence type="ECO:0000313" key="2">
    <source>
        <dbReference type="EMBL" id="RUP42739.1"/>
    </source>
</evidence>
<accession>A0A433CW63</accession>
<sequence>MTIAYALMEALEEMAEKHLDHIKIIKKAEDVNKDVVGVEWIVTGKPDVFKEAGPIVLAAGGYAVDFTEQSLLKRHSTEPWNLLSRTQTSSNQLSSSNYFQPSLHYQ</sequence>
<protein>
    <recommendedName>
        <fullName evidence="4">FAD-dependent oxidoreductase 2 FAD binding domain-containing protein</fullName>
    </recommendedName>
</protein>
<dbReference type="AlphaFoldDB" id="A0A433CW63"/>
<proteinExistence type="predicted"/>
<evidence type="ECO:0000313" key="3">
    <source>
        <dbReference type="Proteomes" id="UP000268093"/>
    </source>
</evidence>
<feature type="compositionally biased region" description="Low complexity" evidence="1">
    <location>
        <begin position="86"/>
        <end position="97"/>
    </location>
</feature>
<reference evidence="2 3" key="1">
    <citation type="journal article" date="2018" name="New Phytol.">
        <title>Phylogenomics of Endogonaceae and evolution of mycorrhizas within Mucoromycota.</title>
        <authorList>
            <person name="Chang Y."/>
            <person name="Desiro A."/>
            <person name="Na H."/>
            <person name="Sandor L."/>
            <person name="Lipzen A."/>
            <person name="Clum A."/>
            <person name="Barry K."/>
            <person name="Grigoriev I.V."/>
            <person name="Martin F.M."/>
            <person name="Stajich J.E."/>
            <person name="Smith M.E."/>
            <person name="Bonito G."/>
            <person name="Spatafora J.W."/>
        </authorList>
    </citation>
    <scope>NUCLEOTIDE SEQUENCE [LARGE SCALE GENOMIC DNA]</scope>
    <source>
        <strain evidence="2 3">GMNB39</strain>
    </source>
</reference>
<keyword evidence="3" id="KW-1185">Reference proteome</keyword>
<feature type="region of interest" description="Disordered" evidence="1">
    <location>
        <begin position="86"/>
        <end position="106"/>
    </location>
</feature>
<gene>
    <name evidence="2" type="ORF">BC936DRAFT_138156</name>
</gene>
<evidence type="ECO:0000256" key="1">
    <source>
        <dbReference type="SAM" id="MobiDB-lite"/>
    </source>
</evidence>
<dbReference type="EMBL" id="RBNI01012561">
    <property type="protein sequence ID" value="RUP42739.1"/>
    <property type="molecule type" value="Genomic_DNA"/>
</dbReference>
<dbReference type="Proteomes" id="UP000268093">
    <property type="component" value="Unassembled WGS sequence"/>
</dbReference>
<dbReference type="OrthoDB" id="10252157at2759"/>